<dbReference type="Proteomes" id="UP001197626">
    <property type="component" value="Chromosome"/>
</dbReference>
<reference evidence="1 2" key="1">
    <citation type="journal article" date="2022" name="Pathogens">
        <title>Staphylococcus ratti sp. nov. Isolated from a Lab Rat.</title>
        <authorList>
            <person name="Kovarovic V."/>
            <person name="Sedlacek I."/>
            <person name="Petras P."/>
            <person name="Kralova S."/>
            <person name="Maslanova I."/>
            <person name="Svec P."/>
            <person name="Neumann-Schaal M."/>
            <person name="Botka T."/>
            <person name="Gelbicova T."/>
            <person name="Stankova E."/>
            <person name="Doskar J."/>
            <person name="Pantucek R."/>
        </authorList>
    </citation>
    <scope>NUCLEOTIDE SEQUENCE [LARGE SCALE GENOMIC DNA]</scope>
    <source>
        <strain evidence="1 2">CCM 9025</strain>
    </source>
</reference>
<keyword evidence="2" id="KW-1185">Reference proteome</keyword>
<evidence type="ECO:0000313" key="1">
    <source>
        <dbReference type="EMBL" id="UEX90273.1"/>
    </source>
</evidence>
<name>A0ABY3PD78_9STAP</name>
<sequence length="108" mass="13407">MNELKRKIESIEDEMQEALHRFDKNFDVLQDYKHSLRRDIEKDYDIFHSLQQKDTNLHNYQHEFEYIMSELEYDANQQIKVVERKLQAERDHIQHEYQQKIKQIEIKG</sequence>
<protein>
    <recommendedName>
        <fullName evidence="3">Cytosolic protein</fullName>
    </recommendedName>
</protein>
<evidence type="ECO:0008006" key="3">
    <source>
        <dbReference type="Google" id="ProtNLM"/>
    </source>
</evidence>
<gene>
    <name evidence="1" type="ORF">LN051_00955</name>
</gene>
<proteinExistence type="predicted"/>
<evidence type="ECO:0000313" key="2">
    <source>
        <dbReference type="Proteomes" id="UP001197626"/>
    </source>
</evidence>
<dbReference type="EMBL" id="CP086654">
    <property type="protein sequence ID" value="UEX90273.1"/>
    <property type="molecule type" value="Genomic_DNA"/>
</dbReference>
<organism evidence="1 2">
    <name type="scientific">Staphylococcus ratti</name>
    <dbReference type="NCBI Taxonomy" id="2892440"/>
    <lineage>
        <taxon>Bacteria</taxon>
        <taxon>Bacillati</taxon>
        <taxon>Bacillota</taxon>
        <taxon>Bacilli</taxon>
        <taxon>Bacillales</taxon>
        <taxon>Staphylococcaceae</taxon>
        <taxon>Staphylococcus</taxon>
    </lineage>
</organism>
<accession>A0ABY3PD78</accession>
<dbReference type="RefSeq" id="WP_229292769.1">
    <property type="nucleotide sequence ID" value="NZ_CP086654.1"/>
</dbReference>